<dbReference type="SUPFAM" id="SSF48371">
    <property type="entry name" value="ARM repeat"/>
    <property type="match status" value="1"/>
</dbReference>
<evidence type="ECO:0000313" key="1">
    <source>
        <dbReference type="EMBL" id="KAK2954830.1"/>
    </source>
</evidence>
<dbReference type="Gene3D" id="1.25.10.10">
    <property type="entry name" value="Leucine-rich Repeat Variant"/>
    <property type="match status" value="1"/>
</dbReference>
<keyword evidence="2" id="KW-1185">Reference proteome</keyword>
<dbReference type="InterPro" id="IPR011989">
    <property type="entry name" value="ARM-like"/>
</dbReference>
<sequence>MGNKTSLSNCIPEVRIHPSPESKPIIQKVPVSLHTLETNSDLSLVDELTLFDSLVVLVKENSPLHHPLQDNAVQLLESLKSKWDQTDRVANRRTDLISTSTGSPSDFLESIFTLLSSPHSRVVAAALSLLYQITRQTSTEIHLRLVETDFIGTILTHVHQHTQQIAGNEAILCSLLGILEEILFIAQPIVFREIGVITPFDAFNHRELIFQEVISPSSPFLHHLCRNVSFLSRSLSSSFLRLLDTLLHLSPFHRATLEFVLAAPIVMAFASCLSLVEEWNPLRASLRSISRSLKEWKEQPANHLSQVKYWEGYTHPFEHMFRSASRKEWKLEVPDAQRSGKEILAVLISEGFEDTLDEMLMHEKGRLHDLAVFNECRDLSRWLGSNVADDWALHSPLLSNHFLVPLFVMVG</sequence>
<comment type="caution">
    <text evidence="1">The sequence shown here is derived from an EMBL/GenBank/DDBJ whole genome shotgun (WGS) entry which is preliminary data.</text>
</comment>
<proteinExistence type="predicted"/>
<dbReference type="InterPro" id="IPR016024">
    <property type="entry name" value="ARM-type_fold"/>
</dbReference>
<protein>
    <submittedName>
        <fullName evidence="1">Uncharacterized protein</fullName>
    </submittedName>
</protein>
<gene>
    <name evidence="1" type="ORF">BLNAU_10160</name>
</gene>
<organism evidence="1 2">
    <name type="scientific">Blattamonas nauphoetae</name>
    <dbReference type="NCBI Taxonomy" id="2049346"/>
    <lineage>
        <taxon>Eukaryota</taxon>
        <taxon>Metamonada</taxon>
        <taxon>Preaxostyla</taxon>
        <taxon>Oxymonadida</taxon>
        <taxon>Blattamonas</taxon>
    </lineage>
</organism>
<evidence type="ECO:0000313" key="2">
    <source>
        <dbReference type="Proteomes" id="UP001281761"/>
    </source>
</evidence>
<name>A0ABQ9XTM1_9EUKA</name>
<reference evidence="1 2" key="1">
    <citation type="journal article" date="2022" name="bioRxiv">
        <title>Genomics of Preaxostyla Flagellates Illuminates Evolutionary Transitions and the Path Towards Mitochondrial Loss.</title>
        <authorList>
            <person name="Novak L.V.F."/>
            <person name="Treitli S.C."/>
            <person name="Pyrih J."/>
            <person name="Halakuc P."/>
            <person name="Pipaliya S.V."/>
            <person name="Vacek V."/>
            <person name="Brzon O."/>
            <person name="Soukal P."/>
            <person name="Eme L."/>
            <person name="Dacks J.B."/>
            <person name="Karnkowska A."/>
            <person name="Elias M."/>
            <person name="Hampl V."/>
        </authorList>
    </citation>
    <scope>NUCLEOTIDE SEQUENCE [LARGE SCALE GENOMIC DNA]</scope>
    <source>
        <strain evidence="1">NAU3</strain>
        <tissue evidence="1">Gut</tissue>
    </source>
</reference>
<accession>A0ABQ9XTM1</accession>
<dbReference type="EMBL" id="JARBJD010000073">
    <property type="protein sequence ID" value="KAK2954830.1"/>
    <property type="molecule type" value="Genomic_DNA"/>
</dbReference>
<dbReference type="Proteomes" id="UP001281761">
    <property type="component" value="Unassembled WGS sequence"/>
</dbReference>